<dbReference type="Proteomes" id="UP001175271">
    <property type="component" value="Unassembled WGS sequence"/>
</dbReference>
<dbReference type="EMBL" id="JAUCMV010000004">
    <property type="protein sequence ID" value="KAK0406180.1"/>
    <property type="molecule type" value="Genomic_DNA"/>
</dbReference>
<comment type="caution">
    <text evidence="9">The sequence shown here is derived from an EMBL/GenBank/DDBJ whole genome shotgun (WGS) entry which is preliminary data.</text>
</comment>
<comment type="similarity">
    <text evidence="6">Belongs to the B9D family.</text>
</comment>
<feature type="region of interest" description="Disordered" evidence="8">
    <location>
        <begin position="206"/>
        <end position="243"/>
    </location>
</feature>
<evidence type="ECO:0000256" key="5">
    <source>
        <dbReference type="ARBA" id="ARBA00023273"/>
    </source>
</evidence>
<feature type="compositionally biased region" description="Acidic residues" evidence="8">
    <location>
        <begin position="231"/>
        <end position="243"/>
    </location>
</feature>
<dbReference type="AlphaFoldDB" id="A0AA39HHW8"/>
<evidence type="ECO:0000256" key="1">
    <source>
        <dbReference type="ARBA" id="ARBA00004120"/>
    </source>
</evidence>
<keyword evidence="2" id="KW-0963">Cytoplasm</keyword>
<evidence type="ECO:0000313" key="9">
    <source>
        <dbReference type="EMBL" id="KAK0406180.1"/>
    </source>
</evidence>
<keyword evidence="3" id="KW-0970">Cilium biogenesis/degradation</keyword>
<evidence type="ECO:0000313" key="10">
    <source>
        <dbReference type="Proteomes" id="UP001175271"/>
    </source>
</evidence>
<dbReference type="GO" id="GO:0036038">
    <property type="term" value="C:MKS complex"/>
    <property type="evidence" value="ECO:0007669"/>
    <property type="project" value="TreeGrafter"/>
</dbReference>
<accession>A0AA39HHW8</accession>
<evidence type="ECO:0000256" key="8">
    <source>
        <dbReference type="SAM" id="MobiDB-lite"/>
    </source>
</evidence>
<evidence type="ECO:0000256" key="3">
    <source>
        <dbReference type="ARBA" id="ARBA00022794"/>
    </source>
</evidence>
<keyword evidence="5" id="KW-0966">Cell projection</keyword>
<comment type="subcellular location">
    <subcellularLocation>
        <location evidence="1">Cytoplasm</location>
        <location evidence="1">Cytoskeleton</location>
        <location evidence="1">Cilium basal body</location>
    </subcellularLocation>
</comment>
<evidence type="ECO:0000256" key="6">
    <source>
        <dbReference type="ARBA" id="ARBA00038411"/>
    </source>
</evidence>
<proteinExistence type="inferred from homology"/>
<dbReference type="InterPro" id="IPR010796">
    <property type="entry name" value="C2_B9-type_dom"/>
</dbReference>
<evidence type="ECO:0000256" key="7">
    <source>
        <dbReference type="ARBA" id="ARBA00039274"/>
    </source>
</evidence>
<feature type="compositionally biased region" description="Polar residues" evidence="8">
    <location>
        <begin position="217"/>
        <end position="228"/>
    </location>
</feature>
<keyword evidence="4" id="KW-0206">Cytoskeleton</keyword>
<reference evidence="9" key="1">
    <citation type="submission" date="2023-06" db="EMBL/GenBank/DDBJ databases">
        <title>Genomic analysis of the entomopathogenic nematode Steinernema hermaphroditum.</title>
        <authorList>
            <person name="Schwarz E.M."/>
            <person name="Heppert J.K."/>
            <person name="Baniya A."/>
            <person name="Schwartz H.T."/>
            <person name="Tan C.-H."/>
            <person name="Antoshechkin I."/>
            <person name="Sternberg P.W."/>
            <person name="Goodrich-Blair H."/>
            <person name="Dillman A.R."/>
        </authorList>
    </citation>
    <scope>NUCLEOTIDE SEQUENCE</scope>
    <source>
        <strain evidence="9">PS9179</strain>
        <tissue evidence="9">Whole animal</tissue>
    </source>
</reference>
<dbReference type="Pfam" id="PF07162">
    <property type="entry name" value="B9-C2"/>
    <property type="match status" value="1"/>
</dbReference>
<evidence type="ECO:0000256" key="4">
    <source>
        <dbReference type="ARBA" id="ARBA00023212"/>
    </source>
</evidence>
<sequence>MSQSSPSCFLLLITGQIETADFPTVSTLYCKYAYVFGPDWSQIGGVHEGISATCERGHISNRITFSLPIEATFSSTSPFRWPQLALSCYGPDFFNHDVIRGYGAVHLPTTPGVHTRKVAMFVPEASTSIQKILGFLSGRRPEFVDPKIVATHEGREATRVSTQGLITVSFNVILKDIKQAGYDVLPSSSRLIDMPSTRELQEEGLLRPNPTVATVAPQISTAEPSSITKIEEEELSDSEEGDK</sequence>
<gene>
    <name evidence="9" type="ORF">QR680_018415</name>
</gene>
<evidence type="ECO:0000256" key="2">
    <source>
        <dbReference type="ARBA" id="ARBA00022490"/>
    </source>
</evidence>
<dbReference type="GO" id="GO:0060271">
    <property type="term" value="P:cilium assembly"/>
    <property type="evidence" value="ECO:0007669"/>
    <property type="project" value="TreeGrafter"/>
</dbReference>
<name>A0AA39HHW8_9BILA</name>
<dbReference type="PANTHER" id="PTHR12968">
    <property type="entry name" value="B9 DOMAIN-CONTAINING"/>
    <property type="match status" value="1"/>
</dbReference>
<dbReference type="PROSITE" id="PS51381">
    <property type="entry name" value="C2_B9"/>
    <property type="match status" value="1"/>
</dbReference>
<protein>
    <recommendedName>
        <fullName evidence="7">B9 domain-containing protein 1</fullName>
    </recommendedName>
</protein>
<keyword evidence="10" id="KW-1185">Reference proteome</keyword>
<dbReference type="PANTHER" id="PTHR12968:SF1">
    <property type="entry name" value="B9 DOMAIN-CONTAINING PROTEIN 1"/>
    <property type="match status" value="1"/>
</dbReference>
<organism evidence="9 10">
    <name type="scientific">Steinernema hermaphroditum</name>
    <dbReference type="NCBI Taxonomy" id="289476"/>
    <lineage>
        <taxon>Eukaryota</taxon>
        <taxon>Metazoa</taxon>
        <taxon>Ecdysozoa</taxon>
        <taxon>Nematoda</taxon>
        <taxon>Chromadorea</taxon>
        <taxon>Rhabditida</taxon>
        <taxon>Tylenchina</taxon>
        <taxon>Panagrolaimomorpha</taxon>
        <taxon>Strongyloidoidea</taxon>
        <taxon>Steinernematidae</taxon>
        <taxon>Steinernema</taxon>
    </lineage>
</organism>